<evidence type="ECO:0000313" key="2">
    <source>
        <dbReference type="EMBL" id="CAF2232858.1"/>
    </source>
</evidence>
<dbReference type="SUPFAM" id="SSF56219">
    <property type="entry name" value="DNase I-like"/>
    <property type="match status" value="1"/>
</dbReference>
<dbReference type="EMBL" id="HG994362">
    <property type="protein sequence ID" value="CAF2232858.1"/>
    <property type="molecule type" value="Genomic_DNA"/>
</dbReference>
<dbReference type="InterPro" id="IPR005135">
    <property type="entry name" value="Endo/exonuclease/phosphatase"/>
</dbReference>
<dbReference type="AlphaFoldDB" id="A0A817A8S2"/>
<name>A0A817A8S2_BRANA</name>
<dbReference type="PANTHER" id="PTHR33710:SF77">
    <property type="entry name" value="DNASE I-LIKE SUPERFAMILY PROTEIN"/>
    <property type="match status" value="1"/>
</dbReference>
<accession>A0A817A8S2</accession>
<dbReference type="Proteomes" id="UP001295469">
    <property type="component" value="Chromosome A08"/>
</dbReference>
<dbReference type="InterPro" id="IPR036691">
    <property type="entry name" value="Endo/exonu/phosph_ase_sf"/>
</dbReference>
<dbReference type="PANTHER" id="PTHR33710">
    <property type="entry name" value="BNAC02G09200D PROTEIN"/>
    <property type="match status" value="1"/>
</dbReference>
<dbReference type="Pfam" id="PF03372">
    <property type="entry name" value="Exo_endo_phos"/>
    <property type="match status" value="1"/>
</dbReference>
<proteinExistence type="predicted"/>
<evidence type="ECO:0000259" key="1">
    <source>
        <dbReference type="Pfam" id="PF03372"/>
    </source>
</evidence>
<dbReference type="Gene3D" id="3.60.10.10">
    <property type="entry name" value="Endonuclease/exonuclease/phosphatase"/>
    <property type="match status" value="1"/>
</dbReference>
<protein>
    <submittedName>
        <fullName evidence="2">(rape) hypothetical protein</fullName>
    </submittedName>
</protein>
<dbReference type="GO" id="GO:0003824">
    <property type="term" value="F:catalytic activity"/>
    <property type="evidence" value="ECO:0007669"/>
    <property type="project" value="InterPro"/>
</dbReference>
<reference evidence="2" key="1">
    <citation type="submission" date="2021-01" db="EMBL/GenBank/DDBJ databases">
        <authorList>
            <consortium name="Genoscope - CEA"/>
            <person name="William W."/>
        </authorList>
    </citation>
    <scope>NUCLEOTIDE SEQUENCE</scope>
</reference>
<gene>
    <name evidence="2" type="ORF">DARMORV10_A08P12700.1</name>
</gene>
<feature type="domain" description="Endonuclease/exonuclease/phosphatase" evidence="1">
    <location>
        <begin position="39"/>
        <end position="163"/>
    </location>
</feature>
<sequence length="179" mass="20283">MREIQSSPAALIPTRQYQLAEVRVFGEVVEKFERFGTSTAIYASNLAEDRADLWVDLLNVQQLLQLDVNPWVVGGDFNQIHHFAEHSNPLVNHIDPPMTDFRNTLTQLSLFDLRYSGPCFTWSNKSPTNPIAKKLDRLLVNQPWIASYPHSLASFLAPEISDHSPNVLDLAVDLVFINL</sequence>
<organism evidence="2">
    <name type="scientific">Brassica napus</name>
    <name type="common">Rape</name>
    <dbReference type="NCBI Taxonomy" id="3708"/>
    <lineage>
        <taxon>Eukaryota</taxon>
        <taxon>Viridiplantae</taxon>
        <taxon>Streptophyta</taxon>
        <taxon>Embryophyta</taxon>
        <taxon>Tracheophyta</taxon>
        <taxon>Spermatophyta</taxon>
        <taxon>Magnoliopsida</taxon>
        <taxon>eudicotyledons</taxon>
        <taxon>Gunneridae</taxon>
        <taxon>Pentapetalae</taxon>
        <taxon>rosids</taxon>
        <taxon>malvids</taxon>
        <taxon>Brassicales</taxon>
        <taxon>Brassicaceae</taxon>
        <taxon>Brassiceae</taxon>
        <taxon>Brassica</taxon>
    </lineage>
</organism>